<name>A0A7Z2GBB8_9BURK</name>
<keyword evidence="4" id="KW-1185">Reference proteome</keyword>
<dbReference type="RefSeq" id="WP_158761680.1">
    <property type="nucleotide sequence ID" value="NZ_CP046911.1"/>
</dbReference>
<dbReference type="Proteomes" id="UP000434209">
    <property type="component" value="Chromosome 3"/>
</dbReference>
<dbReference type="EMBL" id="CP046911">
    <property type="protein sequence ID" value="QGZ58653.1"/>
    <property type="molecule type" value="Genomic_DNA"/>
</dbReference>
<accession>A0A7Z2GBB8</accession>
<reference evidence="3 4" key="1">
    <citation type="submission" date="2019-12" db="EMBL/GenBank/DDBJ databases">
        <title>Paraburkholderia acidiphila 7Q-K02 sp. nov and Paraburkholderia acidisoli DHF22 sp. nov., two strains isolated from forest soil.</title>
        <authorList>
            <person name="Gao Z."/>
            <person name="Qiu L."/>
        </authorList>
    </citation>
    <scope>NUCLEOTIDE SEQUENCE [LARGE SCALE GENOMIC DNA]</scope>
    <source>
        <strain evidence="3 4">7Q-K02</strain>
    </source>
</reference>
<feature type="chain" id="PRO_5031182192" description="Alpha/beta hydrolase family protein DUF900" evidence="2">
    <location>
        <begin position="20"/>
        <end position="609"/>
    </location>
</feature>
<evidence type="ECO:0000256" key="1">
    <source>
        <dbReference type="SAM" id="MobiDB-lite"/>
    </source>
</evidence>
<dbReference type="AlphaFoldDB" id="A0A7Z2GBB8"/>
<feature type="signal peptide" evidence="2">
    <location>
        <begin position="1"/>
        <end position="19"/>
    </location>
</feature>
<evidence type="ECO:0008006" key="5">
    <source>
        <dbReference type="Google" id="ProtNLM"/>
    </source>
</evidence>
<gene>
    <name evidence="3" type="ORF">FAZ97_27130</name>
</gene>
<dbReference type="OrthoDB" id="8437309at2"/>
<sequence length="609" mass="66631">MFQLPKKIISLSVFAFVFAGCSSNPPYHAYKNHAPDKSACERLYDAFDKTLTDTGTTPAASKPTACGTLERVDPDGDGLSKCLSDDVDQTTPGGADNACWHTPAEHHKNYDLFFTEFDDQGWEADLRANPKLPANTTEIENLFAQLDALVSPPKPANPTEPVKPVRLDIVVYTHGWHGSSQSDNYYAVLFRAFLESLAKFDAPPAEERHVVGIFIGWRGDSLTGPLKYATVLDRKLAAETVSAGAVQGLFERLHKFYVDNSCHPSGNTETAGSAQHCGNVHMLTIGHSFGALVDFRSLLGNMETGLNTKQSNRVYSFGDLVVLLNPAFEGTRYAPLFYSAQRRAYIQPGEMVGGVQLPVLVTLQSDGDWATRDMFPIFRHVTAAADNSLDAEGAEDDHGAGWVPAFQTHLLCLSPQATSPNYPTSSARPESLCGAANLIDKDECETGSNAGKPLMARIDCRIEQCWARSGNPTREFEIFNDPSVYMGDGMSLVKVKVPTASADPSINYFPYWVVRVDKAIMMDHNDIWNPLTTALILELYHAVVAQADLQAKEIKGERAGAKSVATDSNKFQKISYAELARRKLPDSHDAGKHELVPKPGAESQNERGQ</sequence>
<feature type="region of interest" description="Disordered" evidence="1">
    <location>
        <begin position="582"/>
        <end position="609"/>
    </location>
</feature>
<protein>
    <recommendedName>
        <fullName evidence="5">Alpha/beta hydrolase family protein DUF900</fullName>
    </recommendedName>
</protein>
<evidence type="ECO:0000313" key="4">
    <source>
        <dbReference type="Proteomes" id="UP000434209"/>
    </source>
</evidence>
<keyword evidence="2" id="KW-0732">Signal</keyword>
<evidence type="ECO:0000256" key="2">
    <source>
        <dbReference type="SAM" id="SignalP"/>
    </source>
</evidence>
<dbReference type="KEGG" id="pacp:FAZ97_27130"/>
<dbReference type="PROSITE" id="PS51257">
    <property type="entry name" value="PROKAR_LIPOPROTEIN"/>
    <property type="match status" value="1"/>
</dbReference>
<feature type="compositionally biased region" description="Basic and acidic residues" evidence="1">
    <location>
        <begin position="582"/>
        <end position="596"/>
    </location>
</feature>
<proteinExistence type="predicted"/>
<evidence type="ECO:0000313" key="3">
    <source>
        <dbReference type="EMBL" id="QGZ58653.1"/>
    </source>
</evidence>
<organism evidence="3 4">
    <name type="scientific">Paraburkholderia acidiphila</name>
    <dbReference type="NCBI Taxonomy" id="2571747"/>
    <lineage>
        <taxon>Bacteria</taxon>
        <taxon>Pseudomonadati</taxon>
        <taxon>Pseudomonadota</taxon>
        <taxon>Betaproteobacteria</taxon>
        <taxon>Burkholderiales</taxon>
        <taxon>Burkholderiaceae</taxon>
        <taxon>Paraburkholderia</taxon>
    </lineage>
</organism>